<keyword evidence="3" id="KW-1185">Reference proteome</keyword>
<reference evidence="2 3" key="1">
    <citation type="submission" date="2020-07" db="EMBL/GenBank/DDBJ databases">
        <title>Sequencing the genomes of 1000 actinobacteria strains.</title>
        <authorList>
            <person name="Klenk H.-P."/>
        </authorList>
    </citation>
    <scope>NUCLEOTIDE SEQUENCE [LARGE SCALE GENOMIC DNA]</scope>
    <source>
        <strain evidence="2 3">DSM 22083</strain>
    </source>
</reference>
<evidence type="ECO:0000256" key="1">
    <source>
        <dbReference type="SAM" id="MobiDB-lite"/>
    </source>
</evidence>
<dbReference type="RefSeq" id="WP_179753759.1">
    <property type="nucleotide sequence ID" value="NZ_JACCBU010000001.1"/>
</dbReference>
<gene>
    <name evidence="2" type="ORF">BKA15_004078</name>
</gene>
<evidence type="ECO:0000313" key="3">
    <source>
        <dbReference type="Proteomes" id="UP000569914"/>
    </source>
</evidence>
<evidence type="ECO:0000313" key="2">
    <source>
        <dbReference type="EMBL" id="NYE72749.1"/>
    </source>
</evidence>
<comment type="caution">
    <text evidence="2">The sequence shown here is derived from an EMBL/GenBank/DDBJ whole genome shotgun (WGS) entry which is preliminary data.</text>
</comment>
<sequence>MDWLLESDEPGIRDRTHRELLDTPGDESPSRILAGPRVSALLAEQQPDGALGPDLARVGRYRGSSRSPENLRTVETVRRSPSRRWSTTLWRLASLIDLAAPADDPRIAAAVEYVLDHAVDLPRHRHGPTMINGLARVCAGGEGSVLRIACWAGLADDPRTHRMAKALLDWQWPDGGWNCHRNASGRRSSFDESLLPAWGLHEYATAIGDSSAAEAVDRAAELFLDHRLLYSLGSGIPSRWRPKPPPAGQMINSRWAKLSYPSTWHYDLLSVLRFLARTGRIDDRRGRDGLDLLIRKRRRDGLWAADAQWGRSPDNRAPHPAPDWGAPKEPNPMITLLTLGVLRAAAAAGSGAASR</sequence>
<evidence type="ECO:0008006" key="4">
    <source>
        <dbReference type="Google" id="ProtNLM"/>
    </source>
</evidence>
<accession>A0A7Y9LAE2</accession>
<organism evidence="2 3">
    <name type="scientific">Microlunatus parietis</name>
    <dbReference type="NCBI Taxonomy" id="682979"/>
    <lineage>
        <taxon>Bacteria</taxon>
        <taxon>Bacillati</taxon>
        <taxon>Actinomycetota</taxon>
        <taxon>Actinomycetes</taxon>
        <taxon>Propionibacteriales</taxon>
        <taxon>Propionibacteriaceae</taxon>
        <taxon>Microlunatus</taxon>
    </lineage>
</organism>
<protein>
    <recommendedName>
        <fullName evidence="4">Prenyltransferase and squalene oxidase repeat-containing protein</fullName>
    </recommendedName>
</protein>
<dbReference type="EMBL" id="JACCBU010000001">
    <property type="protein sequence ID" value="NYE72749.1"/>
    <property type="molecule type" value="Genomic_DNA"/>
</dbReference>
<proteinExistence type="predicted"/>
<dbReference type="AlphaFoldDB" id="A0A7Y9LAE2"/>
<dbReference type="Proteomes" id="UP000569914">
    <property type="component" value="Unassembled WGS sequence"/>
</dbReference>
<name>A0A7Y9LAE2_9ACTN</name>
<dbReference type="InterPro" id="IPR008930">
    <property type="entry name" value="Terpenoid_cyclase/PrenylTrfase"/>
</dbReference>
<dbReference type="SUPFAM" id="SSF48239">
    <property type="entry name" value="Terpenoid cyclases/Protein prenyltransferases"/>
    <property type="match status" value="1"/>
</dbReference>
<feature type="region of interest" description="Disordered" evidence="1">
    <location>
        <begin position="308"/>
        <end position="329"/>
    </location>
</feature>